<evidence type="ECO:0000259" key="4">
    <source>
        <dbReference type="Pfam" id="PF25973"/>
    </source>
</evidence>
<evidence type="ECO:0000259" key="3">
    <source>
        <dbReference type="Pfam" id="PF25954"/>
    </source>
</evidence>
<dbReference type="Pfam" id="PF25973">
    <property type="entry name" value="BSH_CzcB"/>
    <property type="match status" value="1"/>
</dbReference>
<dbReference type="PANTHER" id="PTHR30469:SF15">
    <property type="entry name" value="HLYD FAMILY OF SECRETION PROTEINS"/>
    <property type="match status" value="1"/>
</dbReference>
<dbReference type="GO" id="GO:0015562">
    <property type="term" value="F:efflux transmembrane transporter activity"/>
    <property type="evidence" value="ECO:0007669"/>
    <property type="project" value="TreeGrafter"/>
</dbReference>
<keyword evidence="2" id="KW-0175">Coiled coil</keyword>
<dbReference type="Gene3D" id="1.10.287.470">
    <property type="entry name" value="Helix hairpin bin"/>
    <property type="match status" value="1"/>
</dbReference>
<proteinExistence type="inferred from homology"/>
<dbReference type="NCBIfam" id="TIGR01730">
    <property type="entry name" value="RND_mfp"/>
    <property type="match status" value="1"/>
</dbReference>
<evidence type="ECO:0000313" key="6">
    <source>
        <dbReference type="Proteomes" id="UP000294980"/>
    </source>
</evidence>
<organism evidence="5 6">
    <name type="scientific">Chromatocurvus halotolerans</name>
    <dbReference type="NCBI Taxonomy" id="1132028"/>
    <lineage>
        <taxon>Bacteria</taxon>
        <taxon>Pseudomonadati</taxon>
        <taxon>Pseudomonadota</taxon>
        <taxon>Gammaproteobacteria</taxon>
        <taxon>Cellvibrionales</taxon>
        <taxon>Halieaceae</taxon>
        <taxon>Chromatocurvus</taxon>
    </lineage>
</organism>
<feature type="domain" description="CzcB-like barrel-sandwich hybrid" evidence="4">
    <location>
        <begin position="71"/>
        <end position="203"/>
    </location>
</feature>
<name>A0A4R2KX59_9GAMM</name>
<dbReference type="InterPro" id="IPR058792">
    <property type="entry name" value="Beta-barrel_RND_2"/>
</dbReference>
<dbReference type="EMBL" id="SLWX01000006">
    <property type="protein sequence ID" value="TCO75899.1"/>
    <property type="molecule type" value="Genomic_DNA"/>
</dbReference>
<evidence type="ECO:0000313" key="5">
    <source>
        <dbReference type="EMBL" id="TCO75899.1"/>
    </source>
</evidence>
<feature type="coiled-coil region" evidence="2">
    <location>
        <begin position="110"/>
        <end position="182"/>
    </location>
</feature>
<dbReference type="RefSeq" id="WP_117315951.1">
    <property type="nucleotide sequence ID" value="NZ_QQSW01000005.1"/>
</dbReference>
<sequence>MIQARKLLLPLAALCLLLLVIAWMAGLFNTRIEPGVEPGAGQSVEDALVATYTEEPVTEAVPASVQAVERTVVSSRLLARVSRLLVRSGDTVEAGALLVALEDDDLTAQTRQARESVNSIQARLDEASRNLQRASSMHERGLIADTDLDAAISAARTLEAELQRARRRVEESEAALSYAQVRAPIGGRVVERFVEPGDTVSPGEPMVSLYNPVSLRVEAWVRESLALSLTEGDTLAVAIPALDRGLEGTIEEIVPAADPGARAFMVRVRLPPGDSLQPGMYARMQIPAGSVERLLIPQARVRSIGQLDVLWVQGESGPERRFVRLGPARDDNTVEVVAGLSPGDRVLVPQDRGNLP</sequence>
<gene>
    <name evidence="5" type="ORF">EV688_10690</name>
</gene>
<dbReference type="Gene3D" id="2.40.420.20">
    <property type="match status" value="1"/>
</dbReference>
<dbReference type="InterPro" id="IPR058647">
    <property type="entry name" value="BSH_CzcB-like"/>
</dbReference>
<dbReference type="Pfam" id="PF25954">
    <property type="entry name" value="Beta-barrel_RND_2"/>
    <property type="match status" value="1"/>
</dbReference>
<accession>A0A4R2KX59</accession>
<dbReference type="Gene3D" id="2.40.30.170">
    <property type="match status" value="1"/>
</dbReference>
<dbReference type="InterPro" id="IPR006143">
    <property type="entry name" value="RND_pump_MFP"/>
</dbReference>
<protein>
    <submittedName>
        <fullName evidence="5">RND family efflux transporter MFP subunit</fullName>
    </submittedName>
</protein>
<feature type="domain" description="CusB-like beta-barrel" evidence="3">
    <location>
        <begin position="217"/>
        <end position="287"/>
    </location>
</feature>
<evidence type="ECO:0000256" key="1">
    <source>
        <dbReference type="ARBA" id="ARBA00009477"/>
    </source>
</evidence>
<dbReference type="SUPFAM" id="SSF111369">
    <property type="entry name" value="HlyD-like secretion proteins"/>
    <property type="match status" value="1"/>
</dbReference>
<dbReference type="GO" id="GO:1990281">
    <property type="term" value="C:efflux pump complex"/>
    <property type="evidence" value="ECO:0007669"/>
    <property type="project" value="TreeGrafter"/>
</dbReference>
<comment type="similarity">
    <text evidence="1">Belongs to the membrane fusion protein (MFP) (TC 8.A.1) family.</text>
</comment>
<comment type="caution">
    <text evidence="5">The sequence shown here is derived from an EMBL/GenBank/DDBJ whole genome shotgun (WGS) entry which is preliminary data.</text>
</comment>
<evidence type="ECO:0000256" key="2">
    <source>
        <dbReference type="SAM" id="Coils"/>
    </source>
</evidence>
<dbReference type="AlphaFoldDB" id="A0A4R2KX59"/>
<dbReference type="OrthoDB" id="5730196at2"/>
<dbReference type="PANTHER" id="PTHR30469">
    <property type="entry name" value="MULTIDRUG RESISTANCE PROTEIN MDTA"/>
    <property type="match status" value="1"/>
</dbReference>
<keyword evidence="6" id="KW-1185">Reference proteome</keyword>
<dbReference type="Proteomes" id="UP000294980">
    <property type="component" value="Unassembled WGS sequence"/>
</dbReference>
<reference evidence="5 6" key="1">
    <citation type="submission" date="2019-03" db="EMBL/GenBank/DDBJ databases">
        <title>Genomic Encyclopedia of Type Strains, Phase IV (KMG-IV): sequencing the most valuable type-strain genomes for metagenomic binning, comparative biology and taxonomic classification.</title>
        <authorList>
            <person name="Goeker M."/>
        </authorList>
    </citation>
    <scope>NUCLEOTIDE SEQUENCE [LARGE SCALE GENOMIC DNA]</scope>
    <source>
        <strain evidence="5 6">DSM 23344</strain>
    </source>
</reference>
<dbReference type="Gene3D" id="2.40.50.100">
    <property type="match status" value="1"/>
</dbReference>